<protein>
    <submittedName>
        <fullName evidence="2">Uncharacterized protein</fullName>
    </submittedName>
</protein>
<keyword evidence="3" id="KW-1185">Reference proteome</keyword>
<evidence type="ECO:0000313" key="3">
    <source>
        <dbReference type="Proteomes" id="UP000004217"/>
    </source>
</evidence>
<gene>
    <name evidence="2" type="ORF">SZN_34557</name>
</gene>
<reference evidence="2 3" key="1">
    <citation type="submission" date="2011-08" db="EMBL/GenBank/DDBJ databases">
        <authorList>
            <person name="Lin Y."/>
            <person name="Hao X."/>
            <person name="Johnstone L."/>
            <person name="Miller S.J."/>
            <person name="Wei G."/>
            <person name="Rensing C."/>
        </authorList>
    </citation>
    <scope>NUCLEOTIDE SEQUENCE [LARGE SCALE GENOMIC DNA]</scope>
    <source>
        <strain evidence="2 3">K42</strain>
    </source>
</reference>
<dbReference type="InterPro" id="IPR054058">
    <property type="entry name" value="HTH_67"/>
</dbReference>
<evidence type="ECO:0000313" key="2">
    <source>
        <dbReference type="EMBL" id="EGX55112.1"/>
    </source>
</evidence>
<dbReference type="RefSeq" id="WP_007504122.1">
    <property type="nucleotide sequence ID" value="NZ_AGBF01000266.1"/>
</dbReference>
<dbReference type="Pfam" id="PF21863">
    <property type="entry name" value="HTH_67"/>
    <property type="match status" value="1"/>
</dbReference>
<dbReference type="AlphaFoldDB" id="G2GN06"/>
<evidence type="ECO:0000256" key="1">
    <source>
        <dbReference type="SAM" id="MobiDB-lite"/>
    </source>
</evidence>
<dbReference type="PATRIC" id="fig|700597.3.peg.6741"/>
<dbReference type="Proteomes" id="UP000004217">
    <property type="component" value="Unassembled WGS sequence"/>
</dbReference>
<feature type="region of interest" description="Disordered" evidence="1">
    <location>
        <begin position="80"/>
        <end position="103"/>
    </location>
</feature>
<sequence length="157" mass="16406">MPSTALEPRAGRRHSLPDSPHATSCFAPEPGEEPSALGVTHPRAVDFAVRAAARGPVGAGRGRTPKWVFASRGRTREDWDGARGRLHARRPLDATGEPTAEGTTLRAGIEADTDRLDRAPYAHLGAAGVVRLTELAAPFARSAATAGTFPADPLGEG</sequence>
<name>G2GN06_9ACTN</name>
<proteinExistence type="predicted"/>
<comment type="caution">
    <text evidence="2">The sequence shown here is derived from an EMBL/GenBank/DDBJ whole genome shotgun (WGS) entry which is preliminary data.</text>
</comment>
<feature type="region of interest" description="Disordered" evidence="1">
    <location>
        <begin position="1"/>
        <end position="38"/>
    </location>
</feature>
<organism evidence="2 3">
    <name type="scientific">Streptomyces zinciresistens K42</name>
    <dbReference type="NCBI Taxonomy" id="700597"/>
    <lineage>
        <taxon>Bacteria</taxon>
        <taxon>Bacillati</taxon>
        <taxon>Actinomycetota</taxon>
        <taxon>Actinomycetes</taxon>
        <taxon>Kitasatosporales</taxon>
        <taxon>Streptomycetaceae</taxon>
        <taxon>Streptomyces</taxon>
    </lineage>
</organism>
<dbReference type="OrthoDB" id="157052at2"/>
<dbReference type="EMBL" id="AGBF01000266">
    <property type="protein sequence ID" value="EGX55112.1"/>
    <property type="molecule type" value="Genomic_DNA"/>
</dbReference>
<accession>G2GN06</accession>